<sequence>MHTVRKLSGSANGTPPTPPPAARPTFFEGIYRADSHEGSKRPAFNPLFSLPRWRYLYNATLVVLDALMMLISCAFMFVVRPDVLSTVNQLIPGGIITTLAIFCGTWILALACTSSYRRHTMGEGYALYAKVASAMLIELVALCSIAYFFDLGFPRWLVCVASLASGVLTLIERWLMRRALHSNRRKGEFNYPTVIVGSPKGIHETIDKLTTPMGLAIGYAPIAVCSVAQTSEESDPDATQYLVSVPFTPRNDFEKSLRVLPLNSRLPQTAKRLGAQTVLITDVFTRDSETLRTLSLAVESLCMELAVTTAVADIGGGRIHIRNNTALPIMSASLPQYSLPPRFMKRAIDIVGSLVALIPGSIFMLATAIAIKLEDGGPVFYKQERIGIYGEPFNVLKMRSMRIDADKHDAEVAAAAGVELGATFKVKDDPRITKVGKFIRKTSIDEIPQFINVLRGDMSLVGPRPQRQYEVDQYSSLYSTRLLVRPGITGPWQISGRNNLSQQDAEFLDVNYVENWSLMTDIAILIKTVGVVLRGDGAY</sequence>
<dbReference type="NCBIfam" id="TIGR03025">
    <property type="entry name" value="EPS_sugtrans"/>
    <property type="match status" value="1"/>
</dbReference>
<evidence type="ECO:0000313" key="13">
    <source>
        <dbReference type="Proteomes" id="UP000593943"/>
    </source>
</evidence>
<dbReference type="EMBL" id="CP062938">
    <property type="protein sequence ID" value="QOL32421.1"/>
    <property type="molecule type" value="Genomic_DNA"/>
</dbReference>
<name>A0A261G347_9BIFI</name>
<feature type="transmembrane region" description="Helical" evidence="8">
    <location>
        <begin position="90"/>
        <end position="113"/>
    </location>
</feature>
<dbReference type="AlphaFoldDB" id="A0A261G347"/>
<keyword evidence="13" id="KW-1185">Reference proteome</keyword>
<dbReference type="InterPro" id="IPR017475">
    <property type="entry name" value="EPS_sugar_tfrase"/>
</dbReference>
<dbReference type="GO" id="GO:0016780">
    <property type="term" value="F:phosphotransferase activity, for other substituted phosphate groups"/>
    <property type="evidence" value="ECO:0007669"/>
    <property type="project" value="TreeGrafter"/>
</dbReference>
<dbReference type="OrthoDB" id="9808602at2"/>
<dbReference type="Proteomes" id="UP000593943">
    <property type="component" value="Chromosome"/>
</dbReference>
<dbReference type="Proteomes" id="UP000216057">
    <property type="component" value="Unassembled WGS sequence"/>
</dbReference>
<evidence type="ECO:0000313" key="10">
    <source>
        <dbReference type="EMBL" id="OZG65655.1"/>
    </source>
</evidence>
<keyword evidence="3 10" id="KW-0808">Transferase</keyword>
<evidence type="ECO:0000256" key="5">
    <source>
        <dbReference type="ARBA" id="ARBA00022989"/>
    </source>
</evidence>
<feature type="transmembrane region" description="Helical" evidence="8">
    <location>
        <begin position="155"/>
        <end position="176"/>
    </location>
</feature>
<feature type="transmembrane region" description="Helical" evidence="8">
    <location>
        <begin position="350"/>
        <end position="371"/>
    </location>
</feature>
<gene>
    <name evidence="11" type="ORF">BE0216_08135</name>
    <name evidence="10" type="ORF">BEUL_1953</name>
</gene>
<keyword evidence="6 8" id="KW-0472">Membrane</keyword>
<reference evidence="11 13" key="2">
    <citation type="submission" date="2020-10" db="EMBL/GenBank/DDBJ databases">
        <title>Genome sequencing of Bifidobacterium eulemuris_DSMZ_100216.</title>
        <authorList>
            <person name="Kim J."/>
        </authorList>
    </citation>
    <scope>NUCLEOTIDE SEQUENCE [LARGE SCALE GENOMIC DNA]</scope>
    <source>
        <strain evidence="11 13">DSM 100216</strain>
    </source>
</reference>
<evidence type="ECO:0000256" key="8">
    <source>
        <dbReference type="SAM" id="Phobius"/>
    </source>
</evidence>
<evidence type="ECO:0000256" key="2">
    <source>
        <dbReference type="ARBA" id="ARBA00006464"/>
    </source>
</evidence>
<keyword evidence="5 8" id="KW-1133">Transmembrane helix</keyword>
<accession>A0A261G347</accession>
<dbReference type="KEGG" id="beu:BE0216_08135"/>
<evidence type="ECO:0000313" key="12">
    <source>
        <dbReference type="Proteomes" id="UP000216057"/>
    </source>
</evidence>
<proteinExistence type="inferred from homology"/>
<keyword evidence="4 8" id="KW-0812">Transmembrane</keyword>
<protein>
    <submittedName>
        <fullName evidence="11">Sugar transferase</fullName>
    </submittedName>
    <submittedName>
        <fullName evidence="10">Undecaprenyl-phosphate galactosephosphotransferase</fullName>
    </submittedName>
</protein>
<dbReference type="Pfam" id="PF02397">
    <property type="entry name" value="Bac_transf"/>
    <property type="match status" value="1"/>
</dbReference>
<comment type="subcellular location">
    <subcellularLocation>
        <location evidence="1">Membrane</location>
        <topology evidence="1">Multi-pass membrane protein</topology>
    </subcellularLocation>
</comment>
<dbReference type="EMBL" id="MWWZ01000011">
    <property type="protein sequence ID" value="OZG65655.1"/>
    <property type="molecule type" value="Genomic_DNA"/>
</dbReference>
<feature type="region of interest" description="Disordered" evidence="7">
    <location>
        <begin position="1"/>
        <end position="23"/>
    </location>
</feature>
<dbReference type="PANTHER" id="PTHR30576:SF10">
    <property type="entry name" value="SLL5057 PROTEIN"/>
    <property type="match status" value="1"/>
</dbReference>
<dbReference type="PANTHER" id="PTHR30576">
    <property type="entry name" value="COLANIC BIOSYNTHESIS UDP-GLUCOSE LIPID CARRIER TRANSFERASE"/>
    <property type="match status" value="1"/>
</dbReference>
<evidence type="ECO:0000313" key="11">
    <source>
        <dbReference type="EMBL" id="QOL32421.1"/>
    </source>
</evidence>
<evidence type="ECO:0000256" key="7">
    <source>
        <dbReference type="SAM" id="MobiDB-lite"/>
    </source>
</evidence>
<comment type="similarity">
    <text evidence="2">Belongs to the bacterial sugar transferase family.</text>
</comment>
<dbReference type="RefSeq" id="WP_094637468.1">
    <property type="nucleotide sequence ID" value="NZ_CP062938.1"/>
</dbReference>
<evidence type="ECO:0000259" key="9">
    <source>
        <dbReference type="Pfam" id="PF02397"/>
    </source>
</evidence>
<feature type="transmembrane region" description="Helical" evidence="8">
    <location>
        <begin position="55"/>
        <end position="78"/>
    </location>
</feature>
<evidence type="ECO:0000256" key="1">
    <source>
        <dbReference type="ARBA" id="ARBA00004141"/>
    </source>
</evidence>
<organism evidence="10 12">
    <name type="scientific">Bifidobacterium eulemuris</name>
    <dbReference type="NCBI Taxonomy" id="1765219"/>
    <lineage>
        <taxon>Bacteria</taxon>
        <taxon>Bacillati</taxon>
        <taxon>Actinomycetota</taxon>
        <taxon>Actinomycetes</taxon>
        <taxon>Bifidobacteriales</taxon>
        <taxon>Bifidobacteriaceae</taxon>
        <taxon>Bifidobacterium</taxon>
    </lineage>
</organism>
<dbReference type="GO" id="GO:0016020">
    <property type="term" value="C:membrane"/>
    <property type="evidence" value="ECO:0007669"/>
    <property type="project" value="UniProtKB-SubCell"/>
</dbReference>
<dbReference type="InterPro" id="IPR003362">
    <property type="entry name" value="Bact_transf"/>
</dbReference>
<evidence type="ECO:0000256" key="4">
    <source>
        <dbReference type="ARBA" id="ARBA00022692"/>
    </source>
</evidence>
<feature type="domain" description="Bacterial sugar transferase" evidence="9">
    <location>
        <begin position="345"/>
        <end position="533"/>
    </location>
</feature>
<feature type="transmembrane region" description="Helical" evidence="8">
    <location>
        <begin position="125"/>
        <end position="149"/>
    </location>
</feature>
<reference evidence="10 12" key="1">
    <citation type="journal article" date="2017" name="BMC Genomics">
        <title>Comparative genomic and phylogenomic analyses of the Bifidobacteriaceae family.</title>
        <authorList>
            <person name="Lugli G.A."/>
            <person name="Milani C."/>
            <person name="Turroni F."/>
            <person name="Duranti S."/>
            <person name="Mancabelli L."/>
            <person name="Mangifesta M."/>
            <person name="Ferrario C."/>
            <person name="Modesto M."/>
            <person name="Mattarelli P."/>
            <person name="Jiri K."/>
            <person name="van Sinderen D."/>
            <person name="Ventura M."/>
        </authorList>
    </citation>
    <scope>NUCLEOTIDE SEQUENCE [LARGE SCALE GENOMIC DNA]</scope>
    <source>
        <strain evidence="10 12">DSM 100216</strain>
    </source>
</reference>
<evidence type="ECO:0000256" key="3">
    <source>
        <dbReference type="ARBA" id="ARBA00022679"/>
    </source>
</evidence>
<evidence type="ECO:0000256" key="6">
    <source>
        <dbReference type="ARBA" id="ARBA00023136"/>
    </source>
</evidence>